<keyword evidence="1" id="KW-1133">Transmembrane helix</keyword>
<comment type="caution">
    <text evidence="2">The sequence shown here is derived from an EMBL/GenBank/DDBJ whole genome shotgun (WGS) entry which is preliminary data.</text>
</comment>
<reference evidence="2 3" key="1">
    <citation type="journal article" date="2019" name="Nat. Microbiol.">
        <title>Mediterranean grassland soil C-N compound turnover is dependent on rainfall and depth, and is mediated by genomically divergent microorganisms.</title>
        <authorList>
            <person name="Diamond S."/>
            <person name="Andeer P.F."/>
            <person name="Li Z."/>
            <person name="Crits-Christoph A."/>
            <person name="Burstein D."/>
            <person name="Anantharaman K."/>
            <person name="Lane K.R."/>
            <person name="Thomas B.C."/>
            <person name="Pan C."/>
            <person name="Northen T.R."/>
            <person name="Banfield J.F."/>
        </authorList>
    </citation>
    <scope>NUCLEOTIDE SEQUENCE [LARGE SCALE GENOMIC DNA]</scope>
    <source>
        <strain evidence="2">WS_10</strain>
    </source>
</reference>
<evidence type="ECO:0000313" key="2">
    <source>
        <dbReference type="EMBL" id="TMQ67580.1"/>
    </source>
</evidence>
<dbReference type="EMBL" id="VBPA01000440">
    <property type="protein sequence ID" value="TMQ67580.1"/>
    <property type="molecule type" value="Genomic_DNA"/>
</dbReference>
<dbReference type="Proteomes" id="UP000319836">
    <property type="component" value="Unassembled WGS sequence"/>
</dbReference>
<organism evidence="2 3">
    <name type="scientific">Eiseniibacteriota bacterium</name>
    <dbReference type="NCBI Taxonomy" id="2212470"/>
    <lineage>
        <taxon>Bacteria</taxon>
        <taxon>Candidatus Eiseniibacteriota</taxon>
    </lineage>
</organism>
<evidence type="ECO:0000256" key="1">
    <source>
        <dbReference type="SAM" id="Phobius"/>
    </source>
</evidence>
<evidence type="ECO:0000313" key="3">
    <source>
        <dbReference type="Proteomes" id="UP000319836"/>
    </source>
</evidence>
<keyword evidence="1" id="KW-0812">Transmembrane</keyword>
<protein>
    <submittedName>
        <fullName evidence="2">Uncharacterized protein</fullName>
    </submittedName>
</protein>
<sequence>MNDTPNIGAAYTSFLVLVVGWGLGILSSPITDAIRRRSVKQRMTRAVATELQSFQDALVSVVIQVARRRGVLTHALLDALQATLESSQRSGGSVKSSRTIDDLLRMDDAALGAKTHDPRTYLSLRIQGLPFLESHLHRLEFYSHETQRRLLEIHAGSREFERQVDEAARYYLLTFTDGARQDRSADLMANIEMCYARAAEKAGELVSQITVLLQSPEIRVGRAAGWT</sequence>
<keyword evidence="1" id="KW-0472">Membrane</keyword>
<accession>A0A538TVC5</accession>
<proteinExistence type="predicted"/>
<feature type="transmembrane region" description="Helical" evidence="1">
    <location>
        <begin position="12"/>
        <end position="34"/>
    </location>
</feature>
<name>A0A538TVC5_UNCEI</name>
<gene>
    <name evidence="2" type="ORF">E6K80_15130</name>
</gene>
<dbReference type="AlphaFoldDB" id="A0A538TVC5"/>